<feature type="region of interest" description="Disordered" evidence="1">
    <location>
        <begin position="77"/>
        <end position="130"/>
    </location>
</feature>
<keyword evidence="3" id="KW-1185">Reference proteome</keyword>
<name>A0AAW1CUT7_9HEMI</name>
<gene>
    <name evidence="2" type="ORF">O3M35_001618</name>
</gene>
<dbReference type="Proteomes" id="UP001461498">
    <property type="component" value="Unassembled WGS sequence"/>
</dbReference>
<sequence>MMLRRPWPPLYSAPLATAAAATAAVNYAPLPPPDYYYNKSREYYLLAPYYRDALPPPPPPPPRSRCPCACLMRRHRSRSLDTVTSEAFSDPEDQLYEVKKPPRPLYTSKRRSMEDLLDPQISRKLRKKRK</sequence>
<dbReference type="EMBL" id="JAPXFL010000010">
    <property type="protein sequence ID" value="KAK9500337.1"/>
    <property type="molecule type" value="Genomic_DNA"/>
</dbReference>
<reference evidence="2 3" key="1">
    <citation type="submission" date="2022-12" db="EMBL/GenBank/DDBJ databases">
        <title>Chromosome-level genome assembly of true bugs.</title>
        <authorList>
            <person name="Ma L."/>
            <person name="Li H."/>
        </authorList>
    </citation>
    <scope>NUCLEOTIDE SEQUENCE [LARGE SCALE GENOMIC DNA]</scope>
    <source>
        <strain evidence="2">Lab_2022b</strain>
    </source>
</reference>
<dbReference type="AlphaFoldDB" id="A0AAW1CUT7"/>
<evidence type="ECO:0000313" key="2">
    <source>
        <dbReference type="EMBL" id="KAK9500337.1"/>
    </source>
</evidence>
<protein>
    <submittedName>
        <fullName evidence="2">Uncharacterized protein</fullName>
    </submittedName>
</protein>
<comment type="caution">
    <text evidence="2">The sequence shown here is derived from an EMBL/GenBank/DDBJ whole genome shotgun (WGS) entry which is preliminary data.</text>
</comment>
<evidence type="ECO:0000313" key="3">
    <source>
        <dbReference type="Proteomes" id="UP001461498"/>
    </source>
</evidence>
<organism evidence="2 3">
    <name type="scientific">Rhynocoris fuscipes</name>
    <dbReference type="NCBI Taxonomy" id="488301"/>
    <lineage>
        <taxon>Eukaryota</taxon>
        <taxon>Metazoa</taxon>
        <taxon>Ecdysozoa</taxon>
        <taxon>Arthropoda</taxon>
        <taxon>Hexapoda</taxon>
        <taxon>Insecta</taxon>
        <taxon>Pterygota</taxon>
        <taxon>Neoptera</taxon>
        <taxon>Paraneoptera</taxon>
        <taxon>Hemiptera</taxon>
        <taxon>Heteroptera</taxon>
        <taxon>Panheteroptera</taxon>
        <taxon>Cimicomorpha</taxon>
        <taxon>Reduviidae</taxon>
        <taxon>Harpactorinae</taxon>
        <taxon>Harpactorini</taxon>
        <taxon>Rhynocoris</taxon>
    </lineage>
</organism>
<evidence type="ECO:0000256" key="1">
    <source>
        <dbReference type="SAM" id="MobiDB-lite"/>
    </source>
</evidence>
<proteinExistence type="predicted"/>
<accession>A0AAW1CUT7</accession>